<feature type="domain" description="NAD-dependent epimerase/dehydratase" evidence="5">
    <location>
        <begin position="43"/>
        <end position="217"/>
    </location>
</feature>
<evidence type="ECO:0000256" key="4">
    <source>
        <dbReference type="SAM" id="MobiDB-lite"/>
    </source>
</evidence>
<evidence type="ECO:0000256" key="1">
    <source>
        <dbReference type="ARBA" id="ARBA00007637"/>
    </source>
</evidence>
<dbReference type="Pfam" id="PF01370">
    <property type="entry name" value="Epimerase"/>
    <property type="match status" value="1"/>
</dbReference>
<organism evidence="6 7">
    <name type="scientific">Georgenia soli</name>
    <dbReference type="NCBI Taxonomy" id="638953"/>
    <lineage>
        <taxon>Bacteria</taxon>
        <taxon>Bacillati</taxon>
        <taxon>Actinomycetota</taxon>
        <taxon>Actinomycetes</taxon>
        <taxon>Micrococcales</taxon>
        <taxon>Bogoriellaceae</taxon>
        <taxon>Georgenia</taxon>
    </lineage>
</organism>
<name>A0A2A9EL04_9MICO</name>
<dbReference type="PANTHER" id="PTHR43103">
    <property type="entry name" value="NUCLEOSIDE-DIPHOSPHATE-SUGAR EPIMERASE"/>
    <property type="match status" value="1"/>
</dbReference>
<comment type="similarity">
    <text evidence="1">Belongs to the NAD(P)-dependent epimerase/dehydratase family.</text>
</comment>
<feature type="compositionally biased region" description="Basic and acidic residues" evidence="4">
    <location>
        <begin position="1"/>
        <end position="21"/>
    </location>
</feature>
<dbReference type="CDD" id="cd08946">
    <property type="entry name" value="SDR_e"/>
    <property type="match status" value="1"/>
</dbReference>
<comment type="caution">
    <text evidence="6">The sequence shown here is derived from an EMBL/GenBank/DDBJ whole genome shotgun (WGS) entry which is preliminary data.</text>
</comment>
<dbReference type="GO" id="GO:0016491">
    <property type="term" value="F:oxidoreductase activity"/>
    <property type="evidence" value="ECO:0007669"/>
    <property type="project" value="UniProtKB-KW"/>
</dbReference>
<dbReference type="PANTHER" id="PTHR43103:SF5">
    <property type="entry name" value="4-EPIMERASE, PUTATIVE (AFU_ORTHOLOGUE AFUA_7G00360)-RELATED"/>
    <property type="match status" value="1"/>
</dbReference>
<reference evidence="6 7" key="1">
    <citation type="submission" date="2017-10" db="EMBL/GenBank/DDBJ databases">
        <title>Sequencing the genomes of 1000 actinobacteria strains.</title>
        <authorList>
            <person name="Klenk H.-P."/>
        </authorList>
    </citation>
    <scope>NUCLEOTIDE SEQUENCE [LARGE SCALE GENOMIC DNA]</scope>
    <source>
        <strain evidence="6 7">DSM 21838</strain>
    </source>
</reference>
<protein>
    <submittedName>
        <fullName evidence="6">Uronate dehydrogenase</fullName>
    </submittedName>
</protein>
<dbReference type="Gene3D" id="3.40.50.720">
    <property type="entry name" value="NAD(P)-binding Rossmann-like Domain"/>
    <property type="match status" value="1"/>
</dbReference>
<dbReference type="Proteomes" id="UP000222106">
    <property type="component" value="Unassembled WGS sequence"/>
</dbReference>
<evidence type="ECO:0000256" key="2">
    <source>
        <dbReference type="ARBA" id="ARBA00023002"/>
    </source>
</evidence>
<dbReference type="OrthoDB" id="9795501at2"/>
<accession>A0A2A9EL04</accession>
<keyword evidence="7" id="KW-1185">Reference proteome</keyword>
<gene>
    <name evidence="6" type="ORF">ATJ97_1427</name>
</gene>
<proteinExistence type="inferred from homology"/>
<keyword evidence="2" id="KW-0560">Oxidoreductase</keyword>
<feature type="region of interest" description="Disordered" evidence="4">
    <location>
        <begin position="1"/>
        <end position="37"/>
    </location>
</feature>
<sequence>MTATEHPYDVEATRNAADRAPDAGLLTGTAPAGEEGSRVRRVALTGAAGSLGSDVAPGLLELGYELVCIDRRAPEHPAGATWVRASVNDRPALAEAMAGCDAVVHLAGIPQEDDWEPIMTANIDGTQAVLETANRLGVRRAVLASSIHAAGFVPVPPDGERVPDDVVIRPNTFYGVTKAAVEALGSLYHDRYGMDVICLRIASRQARPTDTRMLSTWLSPADAVRLLDAALSPAATGFRTVWGVSANARSYLSPDGGAAIGFRPVDDAEAWAAELLAARTEPPAGSTDWNASFIGGVFCSPEPPRYAPPTADGQVR</sequence>
<dbReference type="RefSeq" id="WP_098485298.1">
    <property type="nucleotide sequence ID" value="NZ_PDJI01000004.1"/>
</dbReference>
<evidence type="ECO:0000313" key="7">
    <source>
        <dbReference type="Proteomes" id="UP000222106"/>
    </source>
</evidence>
<evidence type="ECO:0000256" key="3">
    <source>
        <dbReference type="ARBA" id="ARBA00023027"/>
    </source>
</evidence>
<dbReference type="EMBL" id="PDJI01000004">
    <property type="protein sequence ID" value="PFG38935.1"/>
    <property type="molecule type" value="Genomic_DNA"/>
</dbReference>
<dbReference type="InterPro" id="IPR001509">
    <property type="entry name" value="Epimerase_deHydtase"/>
</dbReference>
<dbReference type="SUPFAM" id="SSF51735">
    <property type="entry name" value="NAD(P)-binding Rossmann-fold domains"/>
    <property type="match status" value="1"/>
</dbReference>
<dbReference type="InterPro" id="IPR036291">
    <property type="entry name" value="NAD(P)-bd_dom_sf"/>
</dbReference>
<keyword evidence="3" id="KW-0520">NAD</keyword>
<evidence type="ECO:0000259" key="5">
    <source>
        <dbReference type="Pfam" id="PF01370"/>
    </source>
</evidence>
<dbReference type="AlphaFoldDB" id="A0A2A9EL04"/>
<evidence type="ECO:0000313" key="6">
    <source>
        <dbReference type="EMBL" id="PFG38935.1"/>
    </source>
</evidence>